<gene>
    <name evidence="1" type="ORF">H8693_10305</name>
</gene>
<accession>A0A926DKB9</accession>
<evidence type="ECO:0000313" key="1">
    <source>
        <dbReference type="EMBL" id="MBC8539317.1"/>
    </source>
</evidence>
<dbReference type="AlphaFoldDB" id="A0A926DKB9"/>
<dbReference type="PANTHER" id="PTHR38455">
    <property type="entry name" value="HYPOTHETICAL CYTOSOLIC PROTEIN"/>
    <property type="match status" value="1"/>
</dbReference>
<dbReference type="InterPro" id="IPR009296">
    <property type="entry name" value="DUF951"/>
</dbReference>
<reference evidence="1" key="1">
    <citation type="submission" date="2020-08" db="EMBL/GenBank/DDBJ databases">
        <title>Genome public.</title>
        <authorList>
            <person name="Liu C."/>
            <person name="Sun Q."/>
        </authorList>
    </citation>
    <scope>NUCLEOTIDE SEQUENCE</scope>
    <source>
        <strain evidence="1">NSJ-63</strain>
    </source>
</reference>
<sequence length="65" mass="7517">MKQEYTVGDIVETKKPHPCGSREWEITRTGADYKIKCQGCGRIVMLSYPDFIRRVKRITKKNGQA</sequence>
<dbReference type="EMBL" id="JACRSS010000006">
    <property type="protein sequence ID" value="MBC8539317.1"/>
    <property type="molecule type" value="Genomic_DNA"/>
</dbReference>
<dbReference type="RefSeq" id="WP_249280906.1">
    <property type="nucleotide sequence ID" value="NZ_JACRSS010000006.1"/>
</dbReference>
<proteinExistence type="predicted"/>
<protein>
    <submittedName>
        <fullName evidence="1">DUF951 domain-containing protein</fullName>
    </submittedName>
</protein>
<keyword evidence="2" id="KW-1185">Reference proteome</keyword>
<name>A0A926DKB9_9FIRM</name>
<dbReference type="Pfam" id="PF06107">
    <property type="entry name" value="DUF951"/>
    <property type="match status" value="1"/>
</dbReference>
<dbReference type="Proteomes" id="UP000617951">
    <property type="component" value="Unassembled WGS sequence"/>
</dbReference>
<dbReference type="PANTHER" id="PTHR38455:SF1">
    <property type="entry name" value="DUF951 DOMAIN-CONTAINING PROTEIN"/>
    <property type="match status" value="1"/>
</dbReference>
<organism evidence="1 2">
    <name type="scientific">Guopingia tenuis</name>
    <dbReference type="NCBI Taxonomy" id="2763656"/>
    <lineage>
        <taxon>Bacteria</taxon>
        <taxon>Bacillati</taxon>
        <taxon>Bacillota</taxon>
        <taxon>Clostridia</taxon>
        <taxon>Christensenellales</taxon>
        <taxon>Christensenellaceae</taxon>
        <taxon>Guopingia</taxon>
    </lineage>
</organism>
<evidence type="ECO:0000313" key="2">
    <source>
        <dbReference type="Proteomes" id="UP000617951"/>
    </source>
</evidence>
<dbReference type="PIRSF" id="PIRSF037263">
    <property type="entry name" value="DUF951_bac"/>
    <property type="match status" value="1"/>
</dbReference>
<comment type="caution">
    <text evidence="1">The sequence shown here is derived from an EMBL/GenBank/DDBJ whole genome shotgun (WGS) entry which is preliminary data.</text>
</comment>